<feature type="transmembrane region" description="Helical" evidence="2">
    <location>
        <begin position="94"/>
        <end position="115"/>
    </location>
</feature>
<dbReference type="Pfam" id="PF01381">
    <property type="entry name" value="HTH_3"/>
    <property type="match status" value="1"/>
</dbReference>
<organism evidence="4 5">
    <name type="scientific">Oscillibacter valericigenes</name>
    <dbReference type="NCBI Taxonomy" id="351091"/>
    <lineage>
        <taxon>Bacteria</taxon>
        <taxon>Bacillati</taxon>
        <taxon>Bacillota</taxon>
        <taxon>Clostridia</taxon>
        <taxon>Eubacteriales</taxon>
        <taxon>Oscillospiraceae</taxon>
        <taxon>Oscillibacter</taxon>
    </lineage>
</organism>
<evidence type="ECO:0000259" key="3">
    <source>
        <dbReference type="PROSITE" id="PS50943"/>
    </source>
</evidence>
<feature type="domain" description="HTH cro/C1-type" evidence="3">
    <location>
        <begin position="10"/>
        <end position="64"/>
    </location>
</feature>
<dbReference type="InterPro" id="IPR001387">
    <property type="entry name" value="Cro/C1-type_HTH"/>
</dbReference>
<dbReference type="Gene3D" id="1.10.260.40">
    <property type="entry name" value="lambda repressor-like DNA-binding domains"/>
    <property type="match status" value="1"/>
</dbReference>
<accession>A0ABS2FX21</accession>
<keyword evidence="2" id="KW-0472">Membrane</keyword>
<dbReference type="PROSITE" id="PS50943">
    <property type="entry name" value="HTH_CROC1"/>
    <property type="match status" value="1"/>
</dbReference>
<evidence type="ECO:0000256" key="1">
    <source>
        <dbReference type="ARBA" id="ARBA00023125"/>
    </source>
</evidence>
<dbReference type="PANTHER" id="PTHR46558:SF15">
    <property type="entry name" value="HELIX-TURN-HELIX DOMAIN PROTEIN"/>
    <property type="match status" value="1"/>
</dbReference>
<proteinExistence type="predicted"/>
<dbReference type="CDD" id="cd00093">
    <property type="entry name" value="HTH_XRE"/>
    <property type="match status" value="1"/>
</dbReference>
<dbReference type="EMBL" id="JACSNX010000020">
    <property type="protein sequence ID" value="MBM6851983.1"/>
    <property type="molecule type" value="Genomic_DNA"/>
</dbReference>
<dbReference type="SUPFAM" id="SSF47413">
    <property type="entry name" value="lambda repressor-like DNA-binding domains"/>
    <property type="match status" value="1"/>
</dbReference>
<keyword evidence="2" id="KW-0812">Transmembrane</keyword>
<evidence type="ECO:0000256" key="2">
    <source>
        <dbReference type="SAM" id="Phobius"/>
    </source>
</evidence>
<dbReference type="PANTHER" id="PTHR46558">
    <property type="entry name" value="TRACRIPTIONAL REGULATORY PROTEIN-RELATED-RELATED"/>
    <property type="match status" value="1"/>
</dbReference>
<protein>
    <submittedName>
        <fullName evidence="4">Helix-turn-helix transcriptional regulator</fullName>
    </submittedName>
</protein>
<comment type="caution">
    <text evidence="4">The sequence shown here is derived from an EMBL/GenBank/DDBJ whole genome shotgun (WGS) entry which is preliminary data.</text>
</comment>
<dbReference type="RefSeq" id="WP_204805089.1">
    <property type="nucleotide sequence ID" value="NZ_JACSNX010000020.1"/>
</dbReference>
<keyword evidence="2" id="KW-1133">Transmembrane helix</keyword>
<keyword evidence="5" id="KW-1185">Reference proteome</keyword>
<evidence type="ECO:0000313" key="5">
    <source>
        <dbReference type="Proteomes" id="UP000719500"/>
    </source>
</evidence>
<dbReference type="SMART" id="SM00530">
    <property type="entry name" value="HTH_XRE"/>
    <property type="match status" value="1"/>
</dbReference>
<evidence type="ECO:0000313" key="4">
    <source>
        <dbReference type="EMBL" id="MBM6851983.1"/>
    </source>
</evidence>
<reference evidence="4 5" key="1">
    <citation type="journal article" date="2021" name="Sci. Rep.">
        <title>The distribution of antibiotic resistance genes in chicken gut microbiota commensals.</title>
        <authorList>
            <person name="Juricova H."/>
            <person name="Matiasovicova J."/>
            <person name="Kubasova T."/>
            <person name="Cejkova D."/>
            <person name="Rychlik I."/>
        </authorList>
    </citation>
    <scope>NUCLEOTIDE SEQUENCE [LARGE SCALE GENOMIC DNA]</scope>
    <source>
        <strain evidence="4 5">An411</strain>
    </source>
</reference>
<sequence length="295" mass="32862">MDAKATGGLIARRRKEQNWSQGDLAERLHVTDKAVSKWETGRGLPSVDLLEPLAEALGLTVSELLSGRELTPEELPKAAGEQIMESMRKNRRRIWQGVLAALMAVALAAGVYVGYHYATSVLGRSVTEADREGLRRQAITYLSSRQEQSHSEFVYNELTVVDLEQKGDYLAALCVDGNGHWEICIYERDSVFPDRWRAYGGTFGTEAGQIFDIDFRDQQGNAIIIMAGWGLPRDIEGYSFKIDDVTYTYSKVFAGMFLDLFILPDSGDVAFTGLKLLDENGNPLPYENPREPGLT</sequence>
<dbReference type="InterPro" id="IPR010982">
    <property type="entry name" value="Lambda_DNA-bd_dom_sf"/>
</dbReference>
<name>A0ABS2FX21_9FIRM</name>
<keyword evidence="1" id="KW-0238">DNA-binding</keyword>
<dbReference type="Proteomes" id="UP000719500">
    <property type="component" value="Unassembled WGS sequence"/>
</dbReference>
<gene>
    <name evidence="4" type="ORF">H9X91_11100</name>
</gene>